<feature type="compositionally biased region" description="Basic residues" evidence="1">
    <location>
        <begin position="657"/>
        <end position="673"/>
    </location>
</feature>
<feature type="compositionally biased region" description="Basic and acidic residues" evidence="1">
    <location>
        <begin position="711"/>
        <end position="725"/>
    </location>
</feature>
<gene>
    <name evidence="2" type="ORF">ENSA5_50100</name>
</gene>
<sequence>MGVLVDPVDAALGDQAAGGDHRVGLVGLAFEGPGLAAELAERGGDQRALVGVATLALPGRDDVIAELAHDLDQERARAHGRIDDLEVEQGRAARRAPGLGLDRAQDRGQGPADDGLGQLAGGVVRAGPPPLVAGLDHEAPGGEALAVGLAGEALDRVEGRVAGGGGPGGRLARPPRLRQARERVGDGPGQAGRGGLVEAELVLEPLRALGRGDGEELVGAQPHALGPAGPEADRGLVEAGDVVAHQGLVDAADLLDVEGAVAEPLAGPALAEVEQGVEDLVEGAVVDARDLHLGALLRAELAVLGAGAGAALEEGVGLGVKQVAPARGHDQRRLAALAPMVDAVVDRPPGRKQARPRAEAPVHRVGVGGLISLQLVEQAEERVAGLVDRVLDREQAAVLGVEHEHQAQQHGQQAGVDLTGASVAGALVDEAVEELALVAGGRGLEADEQGREGLEDLVGEALGDLGLLPAAGLEQGREPVLGRLGQPAVAPEQGAKGVEHRAAADLGHVAEVEAQRAGGLAVGGVDQPDLGPVGQEADRDPGVAKQALELRGRGVVPVGAAVGAVEVAADRLGPEGRGLVGEIPDQREVVAAGERGRRALGVGVGRVGLELGGGLGARGRGGRRARLGREGVVGEGILGEGILGEGILGEGVGGRGLGRRAGRRGRGGGRRGLARGEGVARREGVGRGEGVGLARARRLPPGLATDPGAGPDHRAGRRVGRDHVQARGQAGPEVDVAGGELEQPEEQDLERGELEARALDLGEGIGGPGLGPLRLGPGLALGRGRLIDGRQQLRAVASLGRGPALEHQARAREHGDRDDQAVLVDHAQPALVPARLGACVDPVPAHPHTFGHR</sequence>
<dbReference type="Proteomes" id="UP000237968">
    <property type="component" value="Unassembled WGS sequence"/>
</dbReference>
<evidence type="ECO:0000313" key="2">
    <source>
        <dbReference type="EMBL" id="PRP92334.1"/>
    </source>
</evidence>
<proteinExistence type="predicted"/>
<keyword evidence="3" id="KW-1185">Reference proteome</keyword>
<accession>A0A2S9XHH4</accession>
<name>A0A2S9XHH4_9BACT</name>
<dbReference type="AlphaFoldDB" id="A0A2S9XHH4"/>
<protein>
    <submittedName>
        <fullName evidence="2">Uncharacterized protein</fullName>
    </submittedName>
</protein>
<reference evidence="2 3" key="1">
    <citation type="submission" date="2018-03" db="EMBL/GenBank/DDBJ databases">
        <title>Draft Genome Sequences of the Obligatory Marine Myxobacteria Enhygromyxa salina SWB005.</title>
        <authorList>
            <person name="Poehlein A."/>
            <person name="Moghaddam J.A."/>
            <person name="Harms H."/>
            <person name="Alanjari M."/>
            <person name="Koenig G.M."/>
            <person name="Daniel R."/>
            <person name="Schaeberle T.F."/>
        </authorList>
    </citation>
    <scope>NUCLEOTIDE SEQUENCE [LARGE SCALE GENOMIC DNA]</scope>
    <source>
        <strain evidence="2 3">SWB005</strain>
    </source>
</reference>
<evidence type="ECO:0000256" key="1">
    <source>
        <dbReference type="SAM" id="MobiDB-lite"/>
    </source>
</evidence>
<dbReference type="EMBL" id="PVNK01000215">
    <property type="protein sequence ID" value="PRP92334.1"/>
    <property type="molecule type" value="Genomic_DNA"/>
</dbReference>
<organism evidence="2 3">
    <name type="scientific">Enhygromyxa salina</name>
    <dbReference type="NCBI Taxonomy" id="215803"/>
    <lineage>
        <taxon>Bacteria</taxon>
        <taxon>Pseudomonadati</taxon>
        <taxon>Myxococcota</taxon>
        <taxon>Polyangia</taxon>
        <taxon>Nannocystales</taxon>
        <taxon>Nannocystaceae</taxon>
        <taxon>Enhygromyxa</taxon>
    </lineage>
</organism>
<feature type="region of interest" description="Disordered" evidence="1">
    <location>
        <begin position="89"/>
        <end position="122"/>
    </location>
</feature>
<comment type="caution">
    <text evidence="2">The sequence shown here is derived from an EMBL/GenBank/DDBJ whole genome shotgun (WGS) entry which is preliminary data.</text>
</comment>
<feature type="region of interest" description="Disordered" evidence="1">
    <location>
        <begin position="657"/>
        <end position="747"/>
    </location>
</feature>
<evidence type="ECO:0000313" key="3">
    <source>
        <dbReference type="Proteomes" id="UP000237968"/>
    </source>
</evidence>